<feature type="compositionally biased region" description="Basic and acidic residues" evidence="1">
    <location>
        <begin position="119"/>
        <end position="144"/>
    </location>
</feature>
<dbReference type="SUPFAM" id="SSF103647">
    <property type="entry name" value="TSP type-3 repeat"/>
    <property type="match status" value="1"/>
</dbReference>
<accession>Q21ZZ6</accession>
<dbReference type="InterPro" id="IPR028974">
    <property type="entry name" value="TSP_type-3_rpt"/>
</dbReference>
<dbReference type="Proteomes" id="UP000008332">
    <property type="component" value="Chromosome"/>
</dbReference>
<dbReference type="EMBL" id="CP000267">
    <property type="protein sequence ID" value="ABD68657.1"/>
    <property type="molecule type" value="Genomic_DNA"/>
</dbReference>
<keyword evidence="4" id="KW-1185">Reference proteome</keyword>
<dbReference type="RefSeq" id="WP_011463230.1">
    <property type="nucleotide sequence ID" value="NC_007908.1"/>
</dbReference>
<protein>
    <submittedName>
        <fullName evidence="3">Uncharacterized protein</fullName>
    </submittedName>
</protein>
<feature type="region of interest" description="Disordered" evidence="1">
    <location>
        <begin position="119"/>
        <end position="152"/>
    </location>
</feature>
<organism evidence="3 4">
    <name type="scientific">Albidiferax ferrireducens (strain ATCC BAA-621 / DSM 15236 / T118)</name>
    <name type="common">Rhodoferax ferrireducens</name>
    <dbReference type="NCBI Taxonomy" id="338969"/>
    <lineage>
        <taxon>Bacteria</taxon>
        <taxon>Pseudomonadati</taxon>
        <taxon>Pseudomonadota</taxon>
        <taxon>Betaproteobacteria</taxon>
        <taxon>Burkholderiales</taxon>
        <taxon>Comamonadaceae</taxon>
        <taxon>Rhodoferax</taxon>
    </lineage>
</organism>
<keyword evidence="2" id="KW-0732">Signal</keyword>
<dbReference type="KEGG" id="rfr:Rfer_0909"/>
<dbReference type="OrthoDB" id="121499at2"/>
<name>Q21ZZ6_ALBFT</name>
<evidence type="ECO:0000313" key="4">
    <source>
        <dbReference type="Proteomes" id="UP000008332"/>
    </source>
</evidence>
<evidence type="ECO:0000313" key="3">
    <source>
        <dbReference type="EMBL" id="ABD68657.1"/>
    </source>
</evidence>
<reference evidence="4" key="1">
    <citation type="submission" date="2006-02" db="EMBL/GenBank/DDBJ databases">
        <title>Complete sequence of chromosome of Rhodoferax ferrireducens DSM 15236.</title>
        <authorList>
            <person name="Copeland A."/>
            <person name="Lucas S."/>
            <person name="Lapidus A."/>
            <person name="Barry K."/>
            <person name="Detter J.C."/>
            <person name="Glavina del Rio T."/>
            <person name="Hammon N."/>
            <person name="Israni S."/>
            <person name="Pitluck S."/>
            <person name="Brettin T."/>
            <person name="Bruce D."/>
            <person name="Han C."/>
            <person name="Tapia R."/>
            <person name="Gilna P."/>
            <person name="Kiss H."/>
            <person name="Schmutz J."/>
            <person name="Larimer F."/>
            <person name="Land M."/>
            <person name="Kyrpides N."/>
            <person name="Ivanova N."/>
            <person name="Richardson P."/>
        </authorList>
    </citation>
    <scope>NUCLEOTIDE SEQUENCE [LARGE SCALE GENOMIC DNA]</scope>
    <source>
        <strain evidence="4">ATCC BAA-621 / DSM 15236 / T118</strain>
    </source>
</reference>
<gene>
    <name evidence="3" type="ordered locus">Rfer_0909</name>
</gene>
<proteinExistence type="predicted"/>
<dbReference type="AlphaFoldDB" id="Q21ZZ6"/>
<dbReference type="HOGENOM" id="CLU_1609314_0_0_4"/>
<feature type="chain" id="PRO_5004200245" evidence="2">
    <location>
        <begin position="29"/>
        <end position="152"/>
    </location>
</feature>
<evidence type="ECO:0000256" key="2">
    <source>
        <dbReference type="SAM" id="SignalP"/>
    </source>
</evidence>
<dbReference type="eggNOG" id="ENOG5033CFF">
    <property type="taxonomic scope" value="Bacteria"/>
</dbReference>
<evidence type="ECO:0000256" key="1">
    <source>
        <dbReference type="SAM" id="MobiDB-lite"/>
    </source>
</evidence>
<sequence length="152" mass="17378">MKHLIAIKSLAAVAVALGAFAVTSSAHARDDVHFSIGVQVPGVYVQPAPVYVQPLPFYTPAPDYYRRYGDGRRNDGQHWQRRGLYGDHDRDRDRIVNIYAPGGPRNQWRQARLYGPYGDLDRDGIVNQQDRDRDGDGVRNRYDRLPNNPYRN</sequence>
<dbReference type="GO" id="GO:0005509">
    <property type="term" value="F:calcium ion binding"/>
    <property type="evidence" value="ECO:0007669"/>
    <property type="project" value="InterPro"/>
</dbReference>
<dbReference type="STRING" id="338969.Rfer_0909"/>
<feature type="signal peptide" evidence="2">
    <location>
        <begin position="1"/>
        <end position="28"/>
    </location>
</feature>